<evidence type="ECO:0000256" key="2">
    <source>
        <dbReference type="ARBA" id="ARBA00012224"/>
    </source>
</evidence>
<keyword evidence="7" id="KW-0808">Transferase</keyword>
<dbReference type="eggNOG" id="COG1168">
    <property type="taxonomic scope" value="Bacteria"/>
</dbReference>
<organism evidence="7 8">
    <name type="scientific">Peptoniphilus duerdenii ATCC BAA-1640</name>
    <dbReference type="NCBI Taxonomy" id="862517"/>
    <lineage>
        <taxon>Bacteria</taxon>
        <taxon>Bacillati</taxon>
        <taxon>Bacillota</taxon>
        <taxon>Tissierellia</taxon>
        <taxon>Tissierellales</taxon>
        <taxon>Peptoniphilaceae</taxon>
        <taxon>Peptoniphilus</taxon>
    </lineage>
</organism>
<proteinExistence type="inferred from homology"/>
<dbReference type="NCBIfam" id="TIGR04350">
    <property type="entry name" value="C_S_lyase_PatB"/>
    <property type="match status" value="1"/>
</dbReference>
<name>E0NKM6_9FIRM</name>
<dbReference type="InterPro" id="IPR051798">
    <property type="entry name" value="Class-II_PLP-Dep_Aminotrans"/>
</dbReference>
<dbReference type="Proteomes" id="UP000003280">
    <property type="component" value="Unassembled WGS sequence"/>
</dbReference>
<dbReference type="InterPro" id="IPR015421">
    <property type="entry name" value="PyrdxlP-dep_Trfase_major"/>
</dbReference>
<dbReference type="PANTHER" id="PTHR43525">
    <property type="entry name" value="PROTEIN MALY"/>
    <property type="match status" value="1"/>
</dbReference>
<evidence type="ECO:0000256" key="3">
    <source>
        <dbReference type="ARBA" id="ARBA00022898"/>
    </source>
</evidence>
<dbReference type="HOGENOM" id="CLU_017584_15_0_9"/>
<dbReference type="Gene3D" id="3.40.640.10">
    <property type="entry name" value="Type I PLP-dependent aspartate aminotransferase-like (Major domain)"/>
    <property type="match status" value="1"/>
</dbReference>
<keyword evidence="7" id="KW-0032">Aminotransferase</keyword>
<dbReference type="InterPro" id="IPR015424">
    <property type="entry name" value="PyrdxlP-dep_Trfase"/>
</dbReference>
<feature type="domain" description="Aminotransferase class I/classII large" evidence="6">
    <location>
        <begin position="34"/>
        <end position="381"/>
    </location>
</feature>
<evidence type="ECO:0000256" key="5">
    <source>
        <dbReference type="ARBA" id="ARBA00037974"/>
    </source>
</evidence>
<dbReference type="InterPro" id="IPR027619">
    <property type="entry name" value="C-S_lyase_PatB-like"/>
</dbReference>
<keyword evidence="3" id="KW-0663">Pyridoxal phosphate</keyword>
<keyword evidence="4" id="KW-0456">Lyase</keyword>
<dbReference type="SUPFAM" id="SSF53383">
    <property type="entry name" value="PLP-dependent transferases"/>
    <property type="match status" value="1"/>
</dbReference>
<accession>E0NKM6</accession>
<gene>
    <name evidence="7" type="primary">patB</name>
    <name evidence="7" type="ORF">HMPREF9225_0715</name>
</gene>
<dbReference type="Pfam" id="PF00155">
    <property type="entry name" value="Aminotran_1_2"/>
    <property type="match status" value="1"/>
</dbReference>
<evidence type="ECO:0000313" key="8">
    <source>
        <dbReference type="Proteomes" id="UP000003280"/>
    </source>
</evidence>
<sequence length="389" mass="45377">MQYNFDKFIDRSESDCKKFRHSKELNFLPLWIADTDFEVPEFVSKAMIERANHKCYGYPYEDEEFGKVTANWIEKRHGHSIQNEDVVFVTGVIPGLTYIIDEFTNPGDHIVYNTPIYNPIMEAIEDGGRVRVESPFIKIDNEYRIDFEDLEEKLKNPKTSLFVLVNPHNPLGKVYCKEELLKILELCLKYNVKVFSDEIHSDIILTKDKKHIPFASLSKEASDICFTGYNPGKAFNVSGLRTACIVIQNKNLRERFIIARKKFKGMGLTIFGQAGYIACYKYGHEYVDELVEYIEKNYEFVKSFIKENNLKITTSNLEGTYLMWLDFSEYFNNQEELDDFIKNKAHIFLNKGTSFGENGKLHMRMNIATTKDYLKKALERLKDALNESY</sequence>
<dbReference type="InterPro" id="IPR015422">
    <property type="entry name" value="PyrdxlP-dep_Trfase_small"/>
</dbReference>
<evidence type="ECO:0000256" key="4">
    <source>
        <dbReference type="ARBA" id="ARBA00023239"/>
    </source>
</evidence>
<dbReference type="CDD" id="cd00609">
    <property type="entry name" value="AAT_like"/>
    <property type="match status" value="1"/>
</dbReference>
<dbReference type="PANTHER" id="PTHR43525:SF1">
    <property type="entry name" value="PROTEIN MALY"/>
    <property type="match status" value="1"/>
</dbReference>
<reference evidence="7 8" key="1">
    <citation type="submission" date="2010-07" db="EMBL/GenBank/DDBJ databases">
        <authorList>
            <person name="Muzny D."/>
            <person name="Qin X."/>
            <person name="Deng J."/>
            <person name="Jiang H."/>
            <person name="Liu Y."/>
            <person name="Qu J."/>
            <person name="Song X.-Z."/>
            <person name="Zhang L."/>
            <person name="Thornton R."/>
            <person name="Coyle M."/>
            <person name="Francisco L."/>
            <person name="Jackson L."/>
            <person name="Javaid M."/>
            <person name="Korchina V."/>
            <person name="Kovar C."/>
            <person name="Mata R."/>
            <person name="Mathew T."/>
            <person name="Ngo R."/>
            <person name="Nguyen L."/>
            <person name="Nguyen N."/>
            <person name="Okwuonu G."/>
            <person name="Ongeri F."/>
            <person name="Pham C."/>
            <person name="Simmons D."/>
            <person name="Wilczek-Boney K."/>
            <person name="Hale W."/>
            <person name="Jakkamsetti A."/>
            <person name="Pham P."/>
            <person name="Ruth R."/>
            <person name="San Lucas F."/>
            <person name="Warren J."/>
            <person name="Zhang J."/>
            <person name="Zhao Z."/>
            <person name="Zhou C."/>
            <person name="Zhu D."/>
            <person name="Lee S."/>
            <person name="Bess C."/>
            <person name="Blankenburg K."/>
            <person name="Forbes L."/>
            <person name="Fu Q."/>
            <person name="Gubbala S."/>
            <person name="Hirani K."/>
            <person name="Jayaseelan J.C."/>
            <person name="Lara F."/>
            <person name="Munidasa M."/>
            <person name="Palculict T."/>
            <person name="Patil S."/>
            <person name="Pu L.-L."/>
            <person name="Saada N."/>
            <person name="Tang L."/>
            <person name="Weissenberger G."/>
            <person name="Zhu Y."/>
            <person name="Hemphill L."/>
            <person name="Shang Y."/>
            <person name="Youmans B."/>
            <person name="Ayvaz T."/>
            <person name="Ross M."/>
            <person name="Santibanez J."/>
            <person name="Aqrawi P."/>
            <person name="Gross S."/>
            <person name="Joshi V."/>
            <person name="Fowler G."/>
            <person name="Nazareth L."/>
            <person name="Reid J."/>
            <person name="Worley K."/>
            <person name="Petrosino J."/>
            <person name="Highlander S."/>
            <person name="Gibbs R."/>
        </authorList>
    </citation>
    <scope>NUCLEOTIDE SEQUENCE [LARGE SCALE GENOMIC DNA]</scope>
    <source>
        <strain evidence="7 8">ATCC BAA-1640</strain>
    </source>
</reference>
<comment type="similarity">
    <text evidence="5">Belongs to the class-II pyridoxal-phosphate-dependent aminotransferase family. MalY/PatB cystathionine beta-lyase subfamily.</text>
</comment>
<comment type="caution">
    <text evidence="7">The sequence shown here is derived from an EMBL/GenBank/DDBJ whole genome shotgun (WGS) entry which is preliminary data.</text>
</comment>
<dbReference type="Gene3D" id="3.90.1150.10">
    <property type="entry name" value="Aspartate Aminotransferase, domain 1"/>
    <property type="match status" value="1"/>
</dbReference>
<comment type="cofactor">
    <cofactor evidence="1">
        <name>pyridoxal 5'-phosphate</name>
        <dbReference type="ChEBI" id="CHEBI:597326"/>
    </cofactor>
</comment>
<dbReference type="RefSeq" id="WP_008901530.1">
    <property type="nucleotide sequence ID" value="NZ_GL397071.1"/>
</dbReference>
<dbReference type="EC" id="4.4.1.13" evidence="2"/>
<evidence type="ECO:0000259" key="6">
    <source>
        <dbReference type="Pfam" id="PF00155"/>
    </source>
</evidence>
<evidence type="ECO:0000256" key="1">
    <source>
        <dbReference type="ARBA" id="ARBA00001933"/>
    </source>
</evidence>
<dbReference type="AlphaFoldDB" id="E0NKM6"/>
<keyword evidence="8" id="KW-1185">Reference proteome</keyword>
<dbReference type="EMBL" id="AEEH01000028">
    <property type="protein sequence ID" value="EFM25653.1"/>
    <property type="molecule type" value="Genomic_DNA"/>
</dbReference>
<dbReference type="STRING" id="862517.HMPREF9225_0715"/>
<dbReference type="GO" id="GO:0047804">
    <property type="term" value="F:cysteine-S-conjugate beta-lyase activity"/>
    <property type="evidence" value="ECO:0007669"/>
    <property type="project" value="UniProtKB-EC"/>
</dbReference>
<dbReference type="GO" id="GO:0008483">
    <property type="term" value="F:transaminase activity"/>
    <property type="evidence" value="ECO:0007669"/>
    <property type="project" value="UniProtKB-KW"/>
</dbReference>
<evidence type="ECO:0000313" key="7">
    <source>
        <dbReference type="EMBL" id="EFM25653.1"/>
    </source>
</evidence>
<dbReference type="InterPro" id="IPR004839">
    <property type="entry name" value="Aminotransferase_I/II_large"/>
</dbReference>
<dbReference type="GO" id="GO:0030170">
    <property type="term" value="F:pyridoxal phosphate binding"/>
    <property type="evidence" value="ECO:0007669"/>
    <property type="project" value="InterPro"/>
</dbReference>
<protein>
    <recommendedName>
        <fullName evidence="2">cysteine-S-conjugate beta-lyase</fullName>
        <ecNumber evidence="2">4.4.1.13</ecNumber>
    </recommendedName>
</protein>